<dbReference type="Pfam" id="PF07159">
    <property type="entry name" value="CYRIA-B_Rac1-bd"/>
    <property type="match status" value="1"/>
</dbReference>
<reference evidence="7 8" key="1">
    <citation type="submission" date="2024-04" db="EMBL/GenBank/DDBJ databases">
        <title>genome sequences of Mucor flavus KT1a and Helicostylum pulchrum KT1b strains isolation_sourced from the surface of a dry-aged beef.</title>
        <authorList>
            <person name="Toyotome T."/>
            <person name="Hosono M."/>
            <person name="Torimaru M."/>
            <person name="Fukuda K."/>
            <person name="Mikami N."/>
        </authorList>
    </citation>
    <scope>NUCLEOTIDE SEQUENCE [LARGE SCALE GENOMIC DNA]</scope>
    <source>
        <strain evidence="7 8">KT1b</strain>
    </source>
</reference>
<comment type="subcellular location">
    <subcellularLocation>
        <location evidence="1">Membrane</location>
        <topology evidence="1">Lipid-anchor</topology>
    </subcellularLocation>
</comment>
<dbReference type="PANTHER" id="PTHR12422">
    <property type="entry name" value="GH09096P"/>
    <property type="match status" value="1"/>
</dbReference>
<dbReference type="Proteomes" id="UP001476247">
    <property type="component" value="Unassembled WGS sequence"/>
</dbReference>
<feature type="domain" description="CYRIA/CYRIB Rac1 binding" evidence="6">
    <location>
        <begin position="20"/>
        <end position="347"/>
    </location>
</feature>
<keyword evidence="8" id="KW-1185">Reference proteome</keyword>
<name>A0ABP9XRD2_9FUNG</name>
<protein>
    <recommendedName>
        <fullName evidence="6">CYRIA/CYRIB Rac1 binding domain-containing protein</fullName>
    </recommendedName>
</protein>
<evidence type="ECO:0000256" key="1">
    <source>
        <dbReference type="ARBA" id="ARBA00004635"/>
    </source>
</evidence>
<dbReference type="EMBL" id="BAABUJ010000006">
    <property type="protein sequence ID" value="GAA5796718.1"/>
    <property type="molecule type" value="Genomic_DNA"/>
</dbReference>
<dbReference type="InterPro" id="IPR039789">
    <property type="entry name" value="CYRI"/>
</dbReference>
<feature type="compositionally biased region" description="Low complexity" evidence="5">
    <location>
        <begin position="175"/>
        <end position="189"/>
    </location>
</feature>
<evidence type="ECO:0000256" key="3">
    <source>
        <dbReference type="ARBA" id="ARBA00023136"/>
    </source>
</evidence>
<evidence type="ECO:0000313" key="7">
    <source>
        <dbReference type="EMBL" id="GAA5796718.1"/>
    </source>
</evidence>
<keyword evidence="4" id="KW-0449">Lipoprotein</keyword>
<comment type="caution">
    <text evidence="7">The sequence shown here is derived from an EMBL/GenBank/DDBJ whole genome shotgun (WGS) entry which is preliminary data.</text>
</comment>
<feature type="region of interest" description="Disordered" evidence="5">
    <location>
        <begin position="169"/>
        <end position="191"/>
    </location>
</feature>
<accession>A0ABP9XRD2</accession>
<proteinExistence type="inferred from homology"/>
<evidence type="ECO:0000313" key="8">
    <source>
        <dbReference type="Proteomes" id="UP001476247"/>
    </source>
</evidence>
<sequence>MGQLLTSLNLRGSSDIVPEIGFDIEKATPLSEELGDYNQLLTLLVQPNSTLLKSLKEYKPASDCIRNAIAQPSTENEDKAWNAVLPTVDMLREFYNYSSELERGIPMLLNVLCKDGVTKDLDRHPGLTKLFADILNFVFEFDYLKIRNPTLQNDFSFYRRTLQRGRSNPVVVAKNSSSSSSSSSNNSGSDLRSAINEDDLANRISLFIAYPTPMLKCVIETTTKYVQTNRLVKSVSDWLASIWSACFQNLNTNNHNKKKSNQHSPSTENNVTFYLKVMVVSIILYDHIDPNGAFSKNSPINVKNSLKTIQVTNNLNQQEQSSTSNLISALRYNSKHLNDESTPKGIKNLVMAT</sequence>
<evidence type="ECO:0000259" key="6">
    <source>
        <dbReference type="Pfam" id="PF07159"/>
    </source>
</evidence>
<evidence type="ECO:0000256" key="4">
    <source>
        <dbReference type="ARBA" id="ARBA00023288"/>
    </source>
</evidence>
<comment type="similarity">
    <text evidence="2">Belongs to the CYRI family.</text>
</comment>
<evidence type="ECO:0000256" key="5">
    <source>
        <dbReference type="SAM" id="MobiDB-lite"/>
    </source>
</evidence>
<evidence type="ECO:0000256" key="2">
    <source>
        <dbReference type="ARBA" id="ARBA00005778"/>
    </source>
</evidence>
<keyword evidence="3" id="KW-0472">Membrane</keyword>
<dbReference type="InterPro" id="IPR009828">
    <property type="entry name" value="CYRIA/CYRIB_Rac1-bd"/>
</dbReference>
<gene>
    <name evidence="7" type="ORF">HPULCUR_002093</name>
</gene>
<organism evidence="7 8">
    <name type="scientific">Helicostylum pulchrum</name>
    <dbReference type="NCBI Taxonomy" id="562976"/>
    <lineage>
        <taxon>Eukaryota</taxon>
        <taxon>Fungi</taxon>
        <taxon>Fungi incertae sedis</taxon>
        <taxon>Mucoromycota</taxon>
        <taxon>Mucoromycotina</taxon>
        <taxon>Mucoromycetes</taxon>
        <taxon>Mucorales</taxon>
        <taxon>Mucorineae</taxon>
        <taxon>Mucoraceae</taxon>
        <taxon>Helicostylum</taxon>
    </lineage>
</organism>